<organism evidence="1 2">
    <name type="scientific">Deinococcus maricopensis (strain DSM 21211 / LMG 22137 / NRRL B-23946 / LB-34)</name>
    <dbReference type="NCBI Taxonomy" id="709986"/>
    <lineage>
        <taxon>Bacteria</taxon>
        <taxon>Thermotogati</taxon>
        <taxon>Deinococcota</taxon>
        <taxon>Deinococci</taxon>
        <taxon>Deinococcales</taxon>
        <taxon>Deinococcaceae</taxon>
        <taxon>Deinococcus</taxon>
    </lineage>
</organism>
<dbReference type="Gene3D" id="3.30.70.100">
    <property type="match status" value="1"/>
</dbReference>
<reference evidence="1 2" key="1">
    <citation type="journal article" date="2011" name="Stand. Genomic Sci.">
        <title>Complete genome sequence of Deinococcus maricopensis type strain (LB-34).</title>
        <authorList>
            <person name="Pukall R."/>
            <person name="Zeytun A."/>
            <person name="Lucas S."/>
            <person name="Lapidus A."/>
            <person name="Hammon N."/>
            <person name="Deshpande S."/>
            <person name="Nolan M."/>
            <person name="Cheng J.F."/>
            <person name="Pitluck S."/>
            <person name="Liolios K."/>
            <person name="Pagani I."/>
            <person name="Mikhailova N."/>
            <person name="Ivanova N."/>
            <person name="Mavromatis K."/>
            <person name="Pati A."/>
            <person name="Tapia R."/>
            <person name="Han C."/>
            <person name="Goodwin L."/>
            <person name="Chen A."/>
            <person name="Palaniappan K."/>
            <person name="Land M."/>
            <person name="Hauser L."/>
            <person name="Chang Y.J."/>
            <person name="Jeffries C.D."/>
            <person name="Brambilla E.M."/>
            <person name="Rohde M."/>
            <person name="Goker M."/>
            <person name="Detter J.C."/>
            <person name="Woyke T."/>
            <person name="Bristow J."/>
            <person name="Eisen J.A."/>
            <person name="Markowitz V."/>
            <person name="Hugenholtz P."/>
            <person name="Kyrpides N.C."/>
            <person name="Klenk H.P."/>
        </authorList>
    </citation>
    <scope>NUCLEOTIDE SEQUENCE [LARGE SCALE GENOMIC DNA]</scope>
    <source>
        <strain evidence="2">DSM 21211 / LMG 22137 / NRRL B-23946 / LB-34</strain>
    </source>
</reference>
<dbReference type="GO" id="GO:0046872">
    <property type="term" value="F:metal ion binding"/>
    <property type="evidence" value="ECO:0007669"/>
    <property type="project" value="InterPro"/>
</dbReference>
<dbReference type="SUPFAM" id="SSF55008">
    <property type="entry name" value="HMA, heavy metal-associated domain"/>
    <property type="match status" value="1"/>
</dbReference>
<dbReference type="EMBL" id="CP002454">
    <property type="protein sequence ID" value="ADV68399.1"/>
    <property type="molecule type" value="Genomic_DNA"/>
</dbReference>
<dbReference type="AlphaFoldDB" id="E8UBG0"/>
<evidence type="ECO:0000313" key="1">
    <source>
        <dbReference type="EMBL" id="ADV68399.1"/>
    </source>
</evidence>
<keyword evidence="2" id="KW-1185">Reference proteome</keyword>
<dbReference type="RefSeq" id="WP_013557903.1">
    <property type="nucleotide sequence ID" value="NC_014958.1"/>
</dbReference>
<name>E8UBG0_DEIML</name>
<evidence type="ECO:0000313" key="2">
    <source>
        <dbReference type="Proteomes" id="UP000008635"/>
    </source>
</evidence>
<sequence length="69" mass="7441">MKASRVLIGVRGMDREAGQRVAAALEAMNGVSRATPDDGQVEVHYDPSLLTVMDLIRAVRKQGFLAGML</sequence>
<protein>
    <recommendedName>
        <fullName evidence="3">Heavy-metal-associated domain-containing protein</fullName>
    </recommendedName>
</protein>
<dbReference type="OrthoDB" id="72676at2"/>
<accession>E8UBG0</accession>
<proteinExistence type="predicted"/>
<dbReference type="STRING" id="709986.Deima_2770"/>
<reference evidence="2" key="2">
    <citation type="submission" date="2011-01" db="EMBL/GenBank/DDBJ databases">
        <title>The complete genome of Deinococcus maricopensis DSM 21211.</title>
        <authorList>
            <consortium name="US DOE Joint Genome Institute (JGI-PGF)"/>
            <person name="Lucas S."/>
            <person name="Copeland A."/>
            <person name="Lapidus A."/>
            <person name="Goodwin L."/>
            <person name="Pitluck S."/>
            <person name="Kyrpides N."/>
            <person name="Mavromatis K."/>
            <person name="Pagani I."/>
            <person name="Ivanova N."/>
            <person name="Ovchinnikova G."/>
            <person name="Zeytun A."/>
            <person name="Detter J.C."/>
            <person name="Han C."/>
            <person name="Land M."/>
            <person name="Hauser L."/>
            <person name="Markowitz V."/>
            <person name="Cheng J.-F."/>
            <person name="Hugenholtz P."/>
            <person name="Woyke T."/>
            <person name="Wu D."/>
            <person name="Pukall R."/>
            <person name="Gehrich-Schroeter G."/>
            <person name="Brambilla E."/>
            <person name="Klenk H.-P."/>
            <person name="Eisen J.A."/>
        </authorList>
    </citation>
    <scope>NUCLEOTIDE SEQUENCE [LARGE SCALE GENOMIC DNA]</scope>
    <source>
        <strain evidence="2">DSM 21211 / LMG 22137 / NRRL B-23946 / LB-34</strain>
    </source>
</reference>
<dbReference type="KEGG" id="dmr:Deima_2770"/>
<dbReference type="InterPro" id="IPR036163">
    <property type="entry name" value="HMA_dom_sf"/>
</dbReference>
<gene>
    <name evidence="1" type="ordered locus">Deima_2770</name>
</gene>
<dbReference type="HOGENOM" id="CLU_134973_10_4_0"/>
<dbReference type="Proteomes" id="UP000008635">
    <property type="component" value="Chromosome"/>
</dbReference>
<evidence type="ECO:0008006" key="3">
    <source>
        <dbReference type="Google" id="ProtNLM"/>
    </source>
</evidence>
<dbReference type="eggNOG" id="COG2608">
    <property type="taxonomic scope" value="Bacteria"/>
</dbReference>